<dbReference type="SUPFAM" id="SSF46785">
    <property type="entry name" value="Winged helix' DNA-binding domain"/>
    <property type="match status" value="1"/>
</dbReference>
<dbReference type="RefSeq" id="WP_188666168.1">
    <property type="nucleotide sequence ID" value="NZ_BMHV01000022.1"/>
</dbReference>
<dbReference type="GO" id="GO:0005829">
    <property type="term" value="C:cytosol"/>
    <property type="evidence" value="ECO:0007669"/>
    <property type="project" value="TreeGrafter"/>
</dbReference>
<dbReference type="SUPFAM" id="SSF53850">
    <property type="entry name" value="Periplasmic binding protein-like II"/>
    <property type="match status" value="1"/>
</dbReference>
<dbReference type="Pfam" id="PF03466">
    <property type="entry name" value="LysR_substrate"/>
    <property type="match status" value="1"/>
</dbReference>
<reference evidence="6" key="2">
    <citation type="submission" date="2020-09" db="EMBL/GenBank/DDBJ databases">
        <authorList>
            <person name="Sun Q."/>
            <person name="Zhou Y."/>
        </authorList>
    </citation>
    <scope>NUCLEOTIDE SEQUENCE</scope>
    <source>
        <strain evidence="6">CGMCC 1.15254</strain>
    </source>
</reference>
<comment type="similarity">
    <text evidence="1">Belongs to the LysR transcriptional regulatory family.</text>
</comment>
<keyword evidence="4" id="KW-0804">Transcription</keyword>
<dbReference type="GO" id="GO:0003700">
    <property type="term" value="F:DNA-binding transcription factor activity"/>
    <property type="evidence" value="ECO:0007669"/>
    <property type="project" value="InterPro"/>
</dbReference>
<evidence type="ECO:0000313" key="7">
    <source>
        <dbReference type="Proteomes" id="UP000632498"/>
    </source>
</evidence>
<dbReference type="InterPro" id="IPR005119">
    <property type="entry name" value="LysR_subst-bd"/>
</dbReference>
<dbReference type="PANTHER" id="PTHR30419">
    <property type="entry name" value="HTH-TYPE TRANSCRIPTIONAL REGULATOR YBHD"/>
    <property type="match status" value="1"/>
</dbReference>
<dbReference type="GO" id="GO:0003677">
    <property type="term" value="F:DNA binding"/>
    <property type="evidence" value="ECO:0007669"/>
    <property type="project" value="UniProtKB-KW"/>
</dbReference>
<protein>
    <submittedName>
        <fullName evidence="6">LysR family transcriptional regulator</fullName>
    </submittedName>
</protein>
<evidence type="ECO:0000256" key="3">
    <source>
        <dbReference type="ARBA" id="ARBA00023125"/>
    </source>
</evidence>
<dbReference type="InterPro" id="IPR000847">
    <property type="entry name" value="LysR_HTH_N"/>
</dbReference>
<evidence type="ECO:0000256" key="2">
    <source>
        <dbReference type="ARBA" id="ARBA00023015"/>
    </source>
</evidence>
<evidence type="ECO:0000256" key="1">
    <source>
        <dbReference type="ARBA" id="ARBA00009437"/>
    </source>
</evidence>
<keyword evidence="2" id="KW-0805">Transcription regulation</keyword>
<name>A0A917C7A5_9PROT</name>
<dbReference type="InterPro" id="IPR050950">
    <property type="entry name" value="HTH-type_LysR_regulators"/>
</dbReference>
<keyword evidence="7" id="KW-1185">Reference proteome</keyword>
<evidence type="ECO:0000259" key="5">
    <source>
        <dbReference type="PROSITE" id="PS50931"/>
    </source>
</evidence>
<comment type="caution">
    <text evidence="6">The sequence shown here is derived from an EMBL/GenBank/DDBJ whole genome shotgun (WGS) entry which is preliminary data.</text>
</comment>
<dbReference type="Proteomes" id="UP000632498">
    <property type="component" value="Unassembled WGS sequence"/>
</dbReference>
<sequence length="298" mass="33219">MSIRALKTLIAIDKYGSFAAASQKLGLTQAAVSLQIKKLEDEFQTEIFDRSGHKPRLNTKGQALLKEARQIVTQYDRLKGLLHQDESFSGPLIIGSINTVQAAPLPIVIREIQDTHPNLQISIKTGLSAELTQAVEAGQLDFAITTAPQIILPTTMIWRPYFDERFFVLAPKDFAEETPAGLLSNHPYVCFDRQAWAGQMVEQRLKQDGIVTQDGMELDSLEATIKMAQASLGVAVVSLPDHRAQKLAQSMKVVPFSDPPLYRSLGLMHKKESPWHHVIDAFFHSLQHHTAAPNLNYF</sequence>
<evidence type="ECO:0000313" key="6">
    <source>
        <dbReference type="EMBL" id="GGF71456.1"/>
    </source>
</evidence>
<evidence type="ECO:0000256" key="4">
    <source>
        <dbReference type="ARBA" id="ARBA00023163"/>
    </source>
</evidence>
<dbReference type="AlphaFoldDB" id="A0A917C7A5"/>
<dbReference type="PANTHER" id="PTHR30419:SF8">
    <property type="entry name" value="NITROGEN ASSIMILATION TRANSCRIPTIONAL ACTIVATOR-RELATED"/>
    <property type="match status" value="1"/>
</dbReference>
<dbReference type="InterPro" id="IPR036390">
    <property type="entry name" value="WH_DNA-bd_sf"/>
</dbReference>
<dbReference type="EMBL" id="BMHV01000022">
    <property type="protein sequence ID" value="GGF71456.1"/>
    <property type="molecule type" value="Genomic_DNA"/>
</dbReference>
<gene>
    <name evidence="6" type="ORF">GCM10011332_26810</name>
</gene>
<dbReference type="Gene3D" id="1.10.10.10">
    <property type="entry name" value="Winged helix-like DNA-binding domain superfamily/Winged helix DNA-binding domain"/>
    <property type="match status" value="1"/>
</dbReference>
<organism evidence="6 7">
    <name type="scientific">Terasakiella brassicae</name>
    <dbReference type="NCBI Taxonomy" id="1634917"/>
    <lineage>
        <taxon>Bacteria</taxon>
        <taxon>Pseudomonadati</taxon>
        <taxon>Pseudomonadota</taxon>
        <taxon>Alphaproteobacteria</taxon>
        <taxon>Rhodospirillales</taxon>
        <taxon>Terasakiellaceae</taxon>
        <taxon>Terasakiella</taxon>
    </lineage>
</organism>
<dbReference type="PRINTS" id="PR00039">
    <property type="entry name" value="HTHLYSR"/>
</dbReference>
<accession>A0A917C7A5</accession>
<dbReference type="PROSITE" id="PS50931">
    <property type="entry name" value="HTH_LYSR"/>
    <property type="match status" value="1"/>
</dbReference>
<dbReference type="Gene3D" id="3.40.190.10">
    <property type="entry name" value="Periplasmic binding protein-like II"/>
    <property type="match status" value="2"/>
</dbReference>
<dbReference type="Pfam" id="PF00126">
    <property type="entry name" value="HTH_1"/>
    <property type="match status" value="1"/>
</dbReference>
<feature type="domain" description="HTH lysR-type" evidence="5">
    <location>
        <begin position="1"/>
        <end position="58"/>
    </location>
</feature>
<dbReference type="InterPro" id="IPR036388">
    <property type="entry name" value="WH-like_DNA-bd_sf"/>
</dbReference>
<reference evidence="6" key="1">
    <citation type="journal article" date="2014" name="Int. J. Syst. Evol. Microbiol.">
        <title>Complete genome sequence of Corynebacterium casei LMG S-19264T (=DSM 44701T), isolated from a smear-ripened cheese.</title>
        <authorList>
            <consortium name="US DOE Joint Genome Institute (JGI-PGF)"/>
            <person name="Walter F."/>
            <person name="Albersmeier A."/>
            <person name="Kalinowski J."/>
            <person name="Ruckert C."/>
        </authorList>
    </citation>
    <scope>NUCLEOTIDE SEQUENCE</scope>
    <source>
        <strain evidence="6">CGMCC 1.15254</strain>
    </source>
</reference>
<proteinExistence type="inferred from homology"/>
<keyword evidence="3" id="KW-0238">DNA-binding</keyword>